<protein>
    <recommendedName>
        <fullName evidence="4">Phosphoglycerate mutase</fullName>
    </recommendedName>
</protein>
<sequence>MKKTLYFIRHGESRDEAEGWFSGHSDHPLTEQGQKQMHHIGFRFHVTPLDAIYVSPLERAHEAARIIGRYVLANIIVEGGLTDWNREGLLTGLTPEQAQRHYPEEVRKLAYYRSHALQGEKYEDFVRRVHQTFEKILASDEDRIMIVAHGRVIGTWLKEIHAISDDPQQIDHPAHALEMRVNRKLQPEILNSYVIQGV</sequence>
<name>A0A1G2B899_9BACT</name>
<evidence type="ECO:0000313" key="2">
    <source>
        <dbReference type="EMBL" id="OGY84916.1"/>
    </source>
</evidence>
<comment type="caution">
    <text evidence="2">The sequence shown here is derived from an EMBL/GenBank/DDBJ whole genome shotgun (WGS) entry which is preliminary data.</text>
</comment>
<feature type="binding site" evidence="1">
    <location>
        <position position="59"/>
    </location>
    <ligand>
        <name>substrate</name>
    </ligand>
</feature>
<dbReference type="AlphaFoldDB" id="A0A1G2B899"/>
<evidence type="ECO:0000313" key="3">
    <source>
        <dbReference type="Proteomes" id="UP000176952"/>
    </source>
</evidence>
<dbReference type="InterPro" id="IPR050275">
    <property type="entry name" value="PGM_Phosphatase"/>
</dbReference>
<dbReference type="GO" id="GO:0005737">
    <property type="term" value="C:cytoplasm"/>
    <property type="evidence" value="ECO:0007669"/>
    <property type="project" value="TreeGrafter"/>
</dbReference>
<reference evidence="2 3" key="1">
    <citation type="journal article" date="2016" name="Nat. Commun.">
        <title>Thousands of microbial genomes shed light on interconnected biogeochemical processes in an aquifer system.</title>
        <authorList>
            <person name="Anantharaman K."/>
            <person name="Brown C.T."/>
            <person name="Hug L.A."/>
            <person name="Sharon I."/>
            <person name="Castelle C.J."/>
            <person name="Probst A.J."/>
            <person name="Thomas B.C."/>
            <person name="Singh A."/>
            <person name="Wilkins M.J."/>
            <person name="Karaoz U."/>
            <person name="Brodie E.L."/>
            <person name="Williams K.H."/>
            <person name="Hubbard S.S."/>
            <person name="Banfield J.F."/>
        </authorList>
    </citation>
    <scope>NUCLEOTIDE SEQUENCE [LARGE SCALE GENOMIC DNA]</scope>
</reference>
<gene>
    <name evidence="2" type="ORF">A3F54_04185</name>
</gene>
<dbReference type="InterPro" id="IPR029033">
    <property type="entry name" value="His_PPase_superfam"/>
</dbReference>
<dbReference type="Proteomes" id="UP000176952">
    <property type="component" value="Unassembled WGS sequence"/>
</dbReference>
<dbReference type="Gene3D" id="3.40.50.1240">
    <property type="entry name" value="Phosphoglycerate mutase-like"/>
    <property type="match status" value="1"/>
</dbReference>
<dbReference type="GO" id="GO:0016791">
    <property type="term" value="F:phosphatase activity"/>
    <property type="evidence" value="ECO:0007669"/>
    <property type="project" value="TreeGrafter"/>
</dbReference>
<proteinExistence type="predicted"/>
<evidence type="ECO:0008006" key="4">
    <source>
        <dbReference type="Google" id="ProtNLM"/>
    </source>
</evidence>
<dbReference type="EMBL" id="MHKD01000009">
    <property type="protein sequence ID" value="OGY84916.1"/>
    <property type="molecule type" value="Genomic_DNA"/>
</dbReference>
<organism evidence="2 3">
    <name type="scientific">Candidatus Kerfeldbacteria bacterium RIFCSPHIGHO2_12_FULL_48_17</name>
    <dbReference type="NCBI Taxonomy" id="1798542"/>
    <lineage>
        <taxon>Bacteria</taxon>
        <taxon>Candidatus Kerfeldiibacteriota</taxon>
    </lineage>
</organism>
<dbReference type="Pfam" id="PF00300">
    <property type="entry name" value="His_Phos_1"/>
    <property type="match status" value="1"/>
</dbReference>
<accession>A0A1G2B899</accession>
<evidence type="ECO:0000256" key="1">
    <source>
        <dbReference type="PIRSR" id="PIRSR613078-2"/>
    </source>
</evidence>
<dbReference type="STRING" id="1798542.A3F54_04185"/>
<dbReference type="SMART" id="SM00855">
    <property type="entry name" value="PGAM"/>
    <property type="match status" value="1"/>
</dbReference>
<dbReference type="PANTHER" id="PTHR48100:SF1">
    <property type="entry name" value="HISTIDINE PHOSPHATASE FAMILY PROTEIN-RELATED"/>
    <property type="match status" value="1"/>
</dbReference>
<dbReference type="CDD" id="cd07067">
    <property type="entry name" value="HP_PGM_like"/>
    <property type="match status" value="1"/>
</dbReference>
<dbReference type="PANTHER" id="PTHR48100">
    <property type="entry name" value="BROAD-SPECIFICITY PHOSPHATASE YOR283W-RELATED"/>
    <property type="match status" value="1"/>
</dbReference>
<dbReference type="SUPFAM" id="SSF53254">
    <property type="entry name" value="Phosphoglycerate mutase-like"/>
    <property type="match status" value="1"/>
</dbReference>
<dbReference type="InterPro" id="IPR013078">
    <property type="entry name" value="His_Pase_superF_clade-1"/>
</dbReference>